<reference evidence="2 4" key="2">
    <citation type="submission" date="2023-11" db="EMBL/GenBank/DDBJ databases">
        <title>MicrobeMod: A computational toolkit for identifying prokaryotic methylation and restriction-modification with nanopore sequencing.</title>
        <authorList>
            <person name="Crits-Christoph A."/>
            <person name="Kang S.C."/>
            <person name="Lee H."/>
            <person name="Ostrov N."/>
        </authorList>
    </citation>
    <scope>NUCLEOTIDE SEQUENCE [LARGE SCALE GENOMIC DNA]</scope>
    <source>
        <strain evidence="2 4">ATCC 23090</strain>
    </source>
</reference>
<reference evidence="1 3" key="1">
    <citation type="submission" date="2016-11" db="EMBL/GenBank/DDBJ databases">
        <authorList>
            <person name="Jaros S."/>
            <person name="Januszkiewicz K."/>
            <person name="Wedrychowicz H."/>
        </authorList>
    </citation>
    <scope>NUCLEOTIDE SEQUENCE [LARGE SCALE GENOMIC DNA]</scope>
    <source>
        <strain evidence="1 3">DSM 784</strain>
    </source>
</reference>
<dbReference type="Proteomes" id="UP000183788">
    <property type="component" value="Unassembled WGS sequence"/>
</dbReference>
<keyword evidence="4" id="KW-1185">Reference proteome</keyword>
<dbReference type="RefSeq" id="WP_072363668.1">
    <property type="nucleotide sequence ID" value="NZ_CBHWAX010000100.1"/>
</dbReference>
<dbReference type="EMBL" id="FPIZ01000017">
    <property type="protein sequence ID" value="SFW79010.1"/>
    <property type="molecule type" value="Genomic_DNA"/>
</dbReference>
<sequence length="187" mass="20857">MKIANFYPFLFLLAACHQQEQKAAATVAADTAATPPIVNDKPGIERHLVFSNFKDSVAAGMELTRSQLFHYLKSDTTSAKSRHAGHELRRLGNMYVMIIDFNHGSYRLYTFDSTTYTRLDDEILGFNTDADGDNGGGTCEYEFVNDSTIEVVEKDVPPEGSNKPEQLTRTTFAISYTGKIKKTGDRQ</sequence>
<protein>
    <recommendedName>
        <fullName evidence="5">Lipoprotein</fullName>
    </recommendedName>
</protein>
<gene>
    <name evidence="1" type="ORF">SAMN05661012_04701</name>
    <name evidence="2" type="ORF">SR876_03835</name>
</gene>
<dbReference type="EMBL" id="CP140154">
    <property type="protein sequence ID" value="WQG90614.1"/>
    <property type="molecule type" value="Genomic_DNA"/>
</dbReference>
<dbReference type="AlphaFoldDB" id="A0A1K1S4A0"/>
<proteinExistence type="predicted"/>
<accession>A0A1K1S4A0</accession>
<dbReference type="OrthoDB" id="671480at2"/>
<evidence type="ECO:0000313" key="2">
    <source>
        <dbReference type="EMBL" id="WQG90614.1"/>
    </source>
</evidence>
<evidence type="ECO:0000313" key="3">
    <source>
        <dbReference type="Proteomes" id="UP000183788"/>
    </source>
</evidence>
<dbReference type="PROSITE" id="PS51257">
    <property type="entry name" value="PROKAR_LIPOPROTEIN"/>
    <property type="match status" value="1"/>
</dbReference>
<dbReference type="STRING" id="1004.SAMN05661012_04701"/>
<evidence type="ECO:0008006" key="5">
    <source>
        <dbReference type="Google" id="ProtNLM"/>
    </source>
</evidence>
<organism evidence="1 3">
    <name type="scientific">Chitinophaga sancti</name>
    <dbReference type="NCBI Taxonomy" id="1004"/>
    <lineage>
        <taxon>Bacteria</taxon>
        <taxon>Pseudomonadati</taxon>
        <taxon>Bacteroidota</taxon>
        <taxon>Chitinophagia</taxon>
        <taxon>Chitinophagales</taxon>
        <taxon>Chitinophagaceae</taxon>
        <taxon>Chitinophaga</taxon>
    </lineage>
</organism>
<evidence type="ECO:0000313" key="1">
    <source>
        <dbReference type="EMBL" id="SFW79010.1"/>
    </source>
</evidence>
<name>A0A1K1S4A0_9BACT</name>
<evidence type="ECO:0000313" key="4">
    <source>
        <dbReference type="Proteomes" id="UP001326715"/>
    </source>
</evidence>
<dbReference type="Proteomes" id="UP001326715">
    <property type="component" value="Chromosome"/>
</dbReference>